<dbReference type="UniPathway" id="UPA00109">
    <property type="reaction ID" value="UER00186"/>
</dbReference>
<dbReference type="Proteomes" id="UP000306808">
    <property type="component" value="Unassembled WGS sequence"/>
</dbReference>
<accession>A0A4U0P6M2</accession>
<organism evidence="16 17">
    <name type="scientific">Sphingobacterium olei</name>
    <dbReference type="NCBI Taxonomy" id="2571155"/>
    <lineage>
        <taxon>Bacteria</taxon>
        <taxon>Pseudomonadati</taxon>
        <taxon>Bacteroidota</taxon>
        <taxon>Sphingobacteriia</taxon>
        <taxon>Sphingobacteriales</taxon>
        <taxon>Sphingobacteriaceae</taxon>
        <taxon>Sphingobacterium</taxon>
    </lineage>
</organism>
<dbReference type="SUPFAM" id="SSF53649">
    <property type="entry name" value="Alkaline phosphatase-like"/>
    <property type="match status" value="1"/>
</dbReference>
<feature type="binding site" evidence="9 13">
    <location>
        <position position="487"/>
    </location>
    <ligand>
        <name>Mn(2+)</name>
        <dbReference type="ChEBI" id="CHEBI:29035"/>
        <label>2</label>
    </ligand>
</feature>
<evidence type="ECO:0000256" key="13">
    <source>
        <dbReference type="PIRSR" id="PIRSR001492-3"/>
    </source>
</evidence>
<dbReference type="GO" id="GO:0030145">
    <property type="term" value="F:manganese ion binding"/>
    <property type="evidence" value="ECO:0007669"/>
    <property type="project" value="UniProtKB-UniRule"/>
</dbReference>
<dbReference type="Gene3D" id="3.40.1450.10">
    <property type="entry name" value="BPG-independent phosphoglycerate mutase, domain B"/>
    <property type="match status" value="1"/>
</dbReference>
<comment type="catalytic activity">
    <reaction evidence="1 9">
        <text>(2R)-2-phosphoglycerate = (2R)-3-phosphoglycerate</text>
        <dbReference type="Rhea" id="RHEA:15901"/>
        <dbReference type="ChEBI" id="CHEBI:58272"/>
        <dbReference type="ChEBI" id="CHEBI:58289"/>
        <dbReference type="EC" id="5.4.2.12"/>
    </reaction>
</comment>
<feature type="binding site" evidence="9 13">
    <location>
        <position position="55"/>
    </location>
    <ligand>
        <name>Mn(2+)</name>
        <dbReference type="ChEBI" id="CHEBI:29035"/>
        <label>2</label>
    </ligand>
</feature>
<gene>
    <name evidence="9" type="primary">gpmI</name>
    <name evidence="16" type="ORF">FAZ15_02125</name>
</gene>
<dbReference type="GO" id="GO:0005829">
    <property type="term" value="C:cytosol"/>
    <property type="evidence" value="ECO:0007669"/>
    <property type="project" value="TreeGrafter"/>
</dbReference>
<dbReference type="GO" id="GO:0006096">
    <property type="term" value="P:glycolytic process"/>
    <property type="evidence" value="ECO:0007669"/>
    <property type="project" value="UniProtKB-UniRule"/>
</dbReference>
<feature type="binding site" evidence="9 12">
    <location>
        <position position="229"/>
    </location>
    <ligand>
        <name>substrate</name>
    </ligand>
</feature>
<keyword evidence="7 9" id="KW-0464">Manganese</keyword>
<dbReference type="AlphaFoldDB" id="A0A4U0P6M2"/>
<evidence type="ECO:0000256" key="10">
    <source>
        <dbReference type="NCBIfam" id="TIGR01307"/>
    </source>
</evidence>
<dbReference type="Pfam" id="PF06415">
    <property type="entry name" value="iPGM_N"/>
    <property type="match status" value="1"/>
</dbReference>
<dbReference type="FunFam" id="3.40.1450.10:FF:000002">
    <property type="entry name" value="2,3-bisphosphoglycerate-independent phosphoglycerate mutase"/>
    <property type="match status" value="1"/>
</dbReference>
<evidence type="ECO:0000256" key="12">
    <source>
        <dbReference type="PIRSR" id="PIRSR001492-2"/>
    </source>
</evidence>
<dbReference type="NCBIfam" id="TIGR01307">
    <property type="entry name" value="pgm_bpd_ind"/>
    <property type="match status" value="1"/>
</dbReference>
<name>A0A4U0P6M2_9SPHI</name>
<dbReference type="Pfam" id="PF01676">
    <property type="entry name" value="Metalloenzyme"/>
    <property type="match status" value="1"/>
</dbReference>
<evidence type="ECO:0000259" key="14">
    <source>
        <dbReference type="Pfam" id="PF01676"/>
    </source>
</evidence>
<dbReference type="OrthoDB" id="9800863at2"/>
<feature type="domain" description="Metalloenzyme" evidence="14">
    <location>
        <begin position="47"/>
        <end position="540"/>
    </location>
</feature>
<feature type="binding site" evidence="9 12">
    <location>
        <begin position="305"/>
        <end position="308"/>
    </location>
    <ligand>
        <name>substrate</name>
    </ligand>
</feature>
<evidence type="ECO:0000256" key="9">
    <source>
        <dbReference type="HAMAP-Rule" id="MF_01038"/>
    </source>
</evidence>
<evidence type="ECO:0000256" key="11">
    <source>
        <dbReference type="PIRSR" id="PIRSR001492-1"/>
    </source>
</evidence>
<dbReference type="InterPro" id="IPR036646">
    <property type="entry name" value="PGAM_B_sf"/>
</dbReference>
<sequence>MQKTIFDHIRSIILHKDINYGFVSFSIRCSECKAFYLNLCVDSLNQKKVALLILDGLGYGKNDNSNAVIAANTPYLDYLLSTYPNSRLEASGEAVGLPEGQMGNSEVGHMNLGAGRVVYQELGRINMAAREGLFATHQVIQDAFQYAKDNNRKVHFIGLLSDGGVHAHIEHLKALCDAAQQAGLTKDEVFIHSFLDGRDTDPNGGINYIRSLQDHLTHSTGTIASAIGRYYAMDRDNRWERVKQAYDLLTKGIGRPSTDLLASIQDSYNANITDEFIQPIVMVDANGTPIATIEDGDVVFCYNFRTDRGREITIALTQEAFPTYDMQPLNLYYVTMTSYDDTFKNVKVVFQKDNLTNTLGEALTNQGKTQVRIAETEKYPHVTFFFSGGRENEFAGERRLLIPSPKVATYDLQPEMSAYGIAEAICNDMETNKPDFICLNFANPDMVGHTGVFDAVIKAVETVDKCTQKVVNTGLANGYSFIILADHGNSEFMVNNDGSVNTAHTTNLVPCILIDKDHHAITDGKLGDIAPTVLRLLGLQIPTEMNGHVLV</sequence>
<feature type="binding site" evidence="9 13">
    <location>
        <position position="486"/>
    </location>
    <ligand>
        <name>Mn(2+)</name>
        <dbReference type="ChEBI" id="CHEBI:29035"/>
        <label>2</label>
    </ligand>
</feature>
<dbReference type="HAMAP" id="MF_01038">
    <property type="entry name" value="GpmI"/>
    <property type="match status" value="1"/>
</dbReference>
<evidence type="ECO:0000256" key="7">
    <source>
        <dbReference type="ARBA" id="ARBA00023211"/>
    </source>
</evidence>
<dbReference type="GO" id="GO:0004619">
    <property type="term" value="F:phosphoglycerate mutase activity"/>
    <property type="evidence" value="ECO:0007669"/>
    <property type="project" value="UniProtKB-UniRule"/>
</dbReference>
<comment type="similarity">
    <text evidence="4 9">Belongs to the BPG-independent phosphoglycerate mutase family.</text>
</comment>
<evidence type="ECO:0000313" key="16">
    <source>
        <dbReference type="EMBL" id="TJZ63116.1"/>
    </source>
</evidence>
<dbReference type="Gene3D" id="3.40.720.10">
    <property type="entry name" value="Alkaline Phosphatase, subunit A"/>
    <property type="match status" value="1"/>
</dbReference>
<dbReference type="SUPFAM" id="SSF64158">
    <property type="entry name" value="2,3-Bisphosphoglycerate-independent phosphoglycerate mutase, substrate-binding domain"/>
    <property type="match status" value="1"/>
</dbReference>
<feature type="active site" description="Phosphoserine intermediate" evidence="9 11">
    <location>
        <position position="105"/>
    </location>
</feature>
<protein>
    <recommendedName>
        <fullName evidence="9 10">2,3-bisphosphoglycerate-independent phosphoglycerate mutase</fullName>
        <shortName evidence="9">BPG-independent PGAM</shortName>
        <shortName evidence="9">Phosphoglyceromutase</shortName>
        <shortName evidence="9">iPGM</shortName>
        <ecNumber evidence="9 10">5.4.2.12</ecNumber>
    </recommendedName>
</protein>
<keyword evidence="8 9" id="KW-0413">Isomerase</keyword>
<feature type="binding site" evidence="9 13">
    <location>
        <position position="504"/>
    </location>
    <ligand>
        <name>Mn(2+)</name>
        <dbReference type="ChEBI" id="CHEBI:29035"/>
        <label>1</label>
    </ligand>
</feature>
<evidence type="ECO:0000256" key="1">
    <source>
        <dbReference type="ARBA" id="ARBA00000370"/>
    </source>
</evidence>
<dbReference type="CDD" id="cd16010">
    <property type="entry name" value="iPGM"/>
    <property type="match status" value="1"/>
</dbReference>
<feature type="binding site" evidence="9 12">
    <location>
        <begin position="198"/>
        <end position="199"/>
    </location>
    <ligand>
        <name>substrate</name>
    </ligand>
</feature>
<evidence type="ECO:0000256" key="6">
    <source>
        <dbReference type="ARBA" id="ARBA00023152"/>
    </source>
</evidence>
<dbReference type="PIRSF" id="PIRSF001492">
    <property type="entry name" value="IPGAM"/>
    <property type="match status" value="1"/>
</dbReference>
<dbReference type="InterPro" id="IPR005995">
    <property type="entry name" value="Pgm_bpd_ind"/>
</dbReference>
<evidence type="ECO:0000256" key="5">
    <source>
        <dbReference type="ARBA" id="ARBA00022723"/>
    </source>
</evidence>
<dbReference type="InterPro" id="IPR006124">
    <property type="entry name" value="Metalloenzyme"/>
</dbReference>
<dbReference type="InterPro" id="IPR017850">
    <property type="entry name" value="Alkaline_phosphatase_core_sf"/>
</dbReference>
<comment type="caution">
    <text evidence="16">The sequence shown here is derived from an EMBL/GenBank/DDBJ whole genome shotgun (WGS) entry which is preliminary data.</text>
</comment>
<dbReference type="EMBL" id="SUME01000001">
    <property type="protein sequence ID" value="TJZ63116.1"/>
    <property type="molecule type" value="Genomic_DNA"/>
</dbReference>
<feature type="domain" description="BPG-independent PGAM N-terminal" evidence="15">
    <location>
        <begin position="125"/>
        <end position="341"/>
    </location>
</feature>
<comment type="pathway">
    <text evidence="3 9">Carbohydrate degradation; glycolysis; pyruvate from D-glyceraldehyde 3-phosphate: step 3/5.</text>
</comment>
<evidence type="ECO:0000256" key="4">
    <source>
        <dbReference type="ARBA" id="ARBA00008819"/>
    </source>
</evidence>
<feature type="binding site" evidence="9 12">
    <location>
        <position position="378"/>
    </location>
    <ligand>
        <name>substrate</name>
    </ligand>
</feature>
<dbReference type="EC" id="5.4.2.12" evidence="9 10"/>
<feature type="binding site" evidence="9 13">
    <location>
        <position position="449"/>
    </location>
    <ligand>
        <name>Mn(2+)</name>
        <dbReference type="ChEBI" id="CHEBI:29035"/>
        <label>1</label>
    </ligand>
</feature>
<evidence type="ECO:0000256" key="3">
    <source>
        <dbReference type="ARBA" id="ARBA00004798"/>
    </source>
</evidence>
<comment type="cofactor">
    <cofactor evidence="9">
        <name>Mn(2+)</name>
        <dbReference type="ChEBI" id="CHEBI:29035"/>
    </cofactor>
    <text evidence="9">Binds 2 manganese ions per subunit.</text>
</comment>
<keyword evidence="17" id="KW-1185">Reference proteome</keyword>
<keyword evidence="5 9" id="KW-0479">Metal-binding</keyword>
<proteinExistence type="inferred from homology"/>
<dbReference type="GO" id="GO:0006007">
    <property type="term" value="P:glucose catabolic process"/>
    <property type="evidence" value="ECO:0007669"/>
    <property type="project" value="InterPro"/>
</dbReference>
<evidence type="ECO:0000313" key="17">
    <source>
        <dbReference type="Proteomes" id="UP000306808"/>
    </source>
</evidence>
<keyword evidence="6 9" id="KW-0324">Glycolysis</keyword>
<reference evidence="16 17" key="1">
    <citation type="submission" date="2019-04" db="EMBL/GenBank/DDBJ databases">
        <title>Sphingobacterium olei sp. nov., isolated from oil-contaminated soil.</title>
        <authorList>
            <person name="Liu B."/>
        </authorList>
    </citation>
    <scope>NUCLEOTIDE SEQUENCE [LARGE SCALE GENOMIC DNA]</scope>
    <source>
        <strain evidence="16 17">HAL-9</strain>
    </source>
</reference>
<feature type="binding site" evidence="9 13">
    <location>
        <position position="445"/>
    </location>
    <ligand>
        <name>Mn(2+)</name>
        <dbReference type="ChEBI" id="CHEBI:29035"/>
        <label>1</label>
    </ligand>
</feature>
<feature type="binding site" evidence="9 13">
    <location>
        <position position="105"/>
    </location>
    <ligand>
        <name>Mn(2+)</name>
        <dbReference type="ChEBI" id="CHEBI:29035"/>
        <label>2</label>
    </ligand>
</feature>
<evidence type="ECO:0000259" key="15">
    <source>
        <dbReference type="Pfam" id="PF06415"/>
    </source>
</evidence>
<evidence type="ECO:0000256" key="8">
    <source>
        <dbReference type="ARBA" id="ARBA00023235"/>
    </source>
</evidence>
<evidence type="ECO:0000256" key="2">
    <source>
        <dbReference type="ARBA" id="ARBA00002315"/>
    </source>
</evidence>
<dbReference type="InterPro" id="IPR011258">
    <property type="entry name" value="BPG-indep_PGM_N"/>
</dbReference>
<feature type="binding site" evidence="9 12">
    <location>
        <position position="235"/>
    </location>
    <ligand>
        <name>substrate</name>
    </ligand>
</feature>
<comment type="subunit">
    <text evidence="9">Monomer.</text>
</comment>
<dbReference type="PANTHER" id="PTHR31637:SF0">
    <property type="entry name" value="2,3-BISPHOSPHOGLYCERATE-INDEPENDENT PHOSPHOGLYCERATE MUTASE"/>
    <property type="match status" value="1"/>
</dbReference>
<feature type="binding site" evidence="9 12">
    <location>
        <position position="166"/>
    </location>
    <ligand>
        <name>substrate</name>
    </ligand>
</feature>
<comment type="function">
    <text evidence="2 9">Catalyzes the interconversion of 2-phosphoglycerate and 3-phosphoglycerate.</text>
</comment>
<dbReference type="PANTHER" id="PTHR31637">
    <property type="entry name" value="2,3-BISPHOSPHOGLYCERATE-INDEPENDENT PHOSPHOGLYCERATE MUTASE"/>
    <property type="match status" value="1"/>
</dbReference>